<accession>A0ACB8EUD1</accession>
<protein>
    <submittedName>
        <fullName evidence="1">Uncharacterized protein</fullName>
    </submittedName>
</protein>
<organism evidence="1 2">
    <name type="scientific">Sphaerodactylus townsendi</name>
    <dbReference type="NCBI Taxonomy" id="933632"/>
    <lineage>
        <taxon>Eukaryota</taxon>
        <taxon>Metazoa</taxon>
        <taxon>Chordata</taxon>
        <taxon>Craniata</taxon>
        <taxon>Vertebrata</taxon>
        <taxon>Euteleostomi</taxon>
        <taxon>Lepidosauria</taxon>
        <taxon>Squamata</taxon>
        <taxon>Bifurcata</taxon>
        <taxon>Gekkota</taxon>
        <taxon>Sphaerodactylidae</taxon>
        <taxon>Sphaerodactylus</taxon>
    </lineage>
</organism>
<comment type="caution">
    <text evidence="1">The sequence shown here is derived from an EMBL/GenBank/DDBJ whole genome shotgun (WGS) entry which is preliminary data.</text>
</comment>
<evidence type="ECO:0000313" key="1">
    <source>
        <dbReference type="EMBL" id="KAH7996353.1"/>
    </source>
</evidence>
<evidence type="ECO:0000313" key="2">
    <source>
        <dbReference type="Proteomes" id="UP000827872"/>
    </source>
</evidence>
<proteinExistence type="predicted"/>
<dbReference type="Proteomes" id="UP000827872">
    <property type="component" value="Linkage Group LG15"/>
</dbReference>
<sequence>MHPKVFACLLLAALVATGLSKCMPTSRQVDSQTDKHRTAMSGPERIQKSDAERLIRREWPGEPSWYQKHLISQFLPHMYAAELAGKENSVQTDDDFQSWMDFGRRSLKDVNKDA</sequence>
<name>A0ACB8EUD1_9SAUR</name>
<gene>
    <name evidence="1" type="ORF">K3G42_004793</name>
</gene>
<keyword evidence="2" id="KW-1185">Reference proteome</keyword>
<dbReference type="EMBL" id="CM037628">
    <property type="protein sequence ID" value="KAH7996353.1"/>
    <property type="molecule type" value="Genomic_DNA"/>
</dbReference>
<reference evidence="1" key="1">
    <citation type="submission" date="2021-08" db="EMBL/GenBank/DDBJ databases">
        <title>The first chromosome-level gecko genome reveals the dynamic sex chromosomes of Neotropical dwarf geckos (Sphaerodactylidae: Sphaerodactylus).</title>
        <authorList>
            <person name="Pinto B.J."/>
            <person name="Keating S.E."/>
            <person name="Gamble T."/>
        </authorList>
    </citation>
    <scope>NUCLEOTIDE SEQUENCE</scope>
    <source>
        <strain evidence="1">TG3544</strain>
    </source>
</reference>